<evidence type="ECO:0000256" key="2">
    <source>
        <dbReference type="ARBA" id="ARBA00022801"/>
    </source>
</evidence>
<dbReference type="GO" id="GO:0006508">
    <property type="term" value="P:proteolysis"/>
    <property type="evidence" value="ECO:0007669"/>
    <property type="project" value="UniProtKB-KW"/>
</dbReference>
<sequence length="255" mass="28570">MKEKIRKYLHRFFGLLTIVLACLLAWQWVQSQPATSPVKKTTKKVLTQKQGKYSKNQRQSLKDGVGTQDQQSLGLTKQGYVAIPNLSILLPIYDNAYSKVALDKGANTAQKDTAVPVMGQGNYTLAAHNWNNDYTGFSALQQKLNQNAPYENADGTLGNSDWLNGTMIYMANSNGIYRYQITGQTTVDQNDSSVLNPDDRIDKKAKITIITCLFPDTTKRIITNAKYVGYHSWTQAKSDELGYFDLSKQKTNILP</sequence>
<feature type="active site" description="Proton donor/acceptor" evidence="4">
    <location>
        <position position="128"/>
    </location>
</feature>
<keyword evidence="1" id="KW-0645">Protease</keyword>
<evidence type="ECO:0000256" key="5">
    <source>
        <dbReference type="SAM" id="MobiDB-lite"/>
    </source>
</evidence>
<evidence type="ECO:0000256" key="1">
    <source>
        <dbReference type="ARBA" id="ARBA00022670"/>
    </source>
</evidence>
<dbReference type="PROSITE" id="PS51257">
    <property type="entry name" value="PROKAR_LIPOPROTEIN"/>
    <property type="match status" value="1"/>
</dbReference>
<organism evidence="6 7">
    <name type="scientific">Fructobacillus durionis</name>
    <dbReference type="NCBI Taxonomy" id="283737"/>
    <lineage>
        <taxon>Bacteria</taxon>
        <taxon>Bacillati</taxon>
        <taxon>Bacillota</taxon>
        <taxon>Bacilli</taxon>
        <taxon>Lactobacillales</taxon>
        <taxon>Lactobacillaceae</taxon>
        <taxon>Fructobacillus</taxon>
    </lineage>
</organism>
<dbReference type="InterPro" id="IPR042007">
    <property type="entry name" value="Sortase_A"/>
</dbReference>
<dbReference type="STRING" id="283737.SAMN05660453_0299"/>
<keyword evidence="7" id="KW-1185">Reference proteome</keyword>
<dbReference type="SUPFAM" id="SSF63817">
    <property type="entry name" value="Sortase"/>
    <property type="match status" value="1"/>
</dbReference>
<dbReference type="Proteomes" id="UP000199376">
    <property type="component" value="Unassembled WGS sequence"/>
</dbReference>
<dbReference type="InterPro" id="IPR023365">
    <property type="entry name" value="Sortase_dom-sf"/>
</dbReference>
<evidence type="ECO:0000313" key="6">
    <source>
        <dbReference type="EMBL" id="SFB82174.1"/>
    </source>
</evidence>
<feature type="active site" description="Acyl-thioester intermediate" evidence="4">
    <location>
        <position position="212"/>
    </location>
</feature>
<dbReference type="EMBL" id="FOLI01000001">
    <property type="protein sequence ID" value="SFB82174.1"/>
    <property type="molecule type" value="Genomic_DNA"/>
</dbReference>
<evidence type="ECO:0000256" key="3">
    <source>
        <dbReference type="ARBA" id="ARBA00022807"/>
    </source>
</evidence>
<dbReference type="Pfam" id="PF04203">
    <property type="entry name" value="Sortase"/>
    <property type="match status" value="1"/>
</dbReference>
<dbReference type="CDD" id="cd06165">
    <property type="entry name" value="Sortase_A"/>
    <property type="match status" value="1"/>
</dbReference>
<proteinExistence type="predicted"/>
<reference evidence="6 7" key="1">
    <citation type="submission" date="2016-10" db="EMBL/GenBank/DDBJ databases">
        <authorList>
            <person name="de Groot N.N."/>
        </authorList>
    </citation>
    <scope>NUCLEOTIDE SEQUENCE [LARGE SCALE GENOMIC DNA]</scope>
    <source>
        <strain evidence="6 7">DSM 19113</strain>
    </source>
</reference>
<evidence type="ECO:0000256" key="4">
    <source>
        <dbReference type="PIRSR" id="PIRSR605754-1"/>
    </source>
</evidence>
<accession>A0A1I1E4Z2</accession>
<name>A0A1I1E4Z2_9LACO</name>
<gene>
    <name evidence="6" type="ORF">SAMN05660453_0299</name>
</gene>
<keyword evidence="2" id="KW-0378">Hydrolase</keyword>
<feature type="region of interest" description="Disordered" evidence="5">
    <location>
        <begin position="39"/>
        <end position="68"/>
    </location>
</feature>
<dbReference type="RefSeq" id="WP_091501343.1">
    <property type="nucleotide sequence ID" value="NZ_FOLI01000001.1"/>
</dbReference>
<evidence type="ECO:0000313" key="7">
    <source>
        <dbReference type="Proteomes" id="UP000199376"/>
    </source>
</evidence>
<protein>
    <submittedName>
        <fullName evidence="6">Sortase A</fullName>
    </submittedName>
</protein>
<dbReference type="AlphaFoldDB" id="A0A1I1E4Z2"/>
<dbReference type="GO" id="GO:0008234">
    <property type="term" value="F:cysteine-type peptidase activity"/>
    <property type="evidence" value="ECO:0007669"/>
    <property type="project" value="UniProtKB-KW"/>
</dbReference>
<dbReference type="OrthoDB" id="1648028at2"/>
<dbReference type="InterPro" id="IPR005754">
    <property type="entry name" value="Sortase"/>
</dbReference>
<dbReference type="Gene3D" id="2.40.260.10">
    <property type="entry name" value="Sortase"/>
    <property type="match status" value="1"/>
</dbReference>
<keyword evidence="3" id="KW-0788">Thiol protease</keyword>